<dbReference type="AlphaFoldDB" id="A0A6C0BW24"/>
<protein>
    <submittedName>
        <fullName evidence="1">Uncharacterized protein</fullName>
    </submittedName>
</protein>
<proteinExistence type="predicted"/>
<reference evidence="1" key="1">
    <citation type="journal article" date="2020" name="Nature">
        <title>Giant virus diversity and host interactions through global metagenomics.</title>
        <authorList>
            <person name="Schulz F."/>
            <person name="Roux S."/>
            <person name="Paez-Espino D."/>
            <person name="Jungbluth S."/>
            <person name="Walsh D.A."/>
            <person name="Denef V.J."/>
            <person name="McMahon K.D."/>
            <person name="Konstantinidis K.T."/>
            <person name="Eloe-Fadrosh E.A."/>
            <person name="Kyrpides N.C."/>
            <person name="Woyke T."/>
        </authorList>
    </citation>
    <scope>NUCLEOTIDE SEQUENCE</scope>
    <source>
        <strain evidence="1">GVMAG-M-3300020166-18</strain>
    </source>
</reference>
<accession>A0A6C0BW24</accession>
<dbReference type="EMBL" id="MN739271">
    <property type="protein sequence ID" value="QHS96300.1"/>
    <property type="molecule type" value="Genomic_DNA"/>
</dbReference>
<organism evidence="1">
    <name type="scientific">viral metagenome</name>
    <dbReference type="NCBI Taxonomy" id="1070528"/>
    <lineage>
        <taxon>unclassified sequences</taxon>
        <taxon>metagenomes</taxon>
        <taxon>organismal metagenomes</taxon>
    </lineage>
</organism>
<evidence type="ECO:0000313" key="1">
    <source>
        <dbReference type="EMBL" id="QHS96300.1"/>
    </source>
</evidence>
<sequence length="135" mass="15382">MTNEEDFAAWNIGMAMINTELAWVAKSHNKSPLHHLILRGPNNCVRGGYRSRAYEVPVINVTVTMCGVIAYNHVLREWEDRGCGPKFWPELPNQTVELTWQQFITEYYTGDPNRAIGQMPVEVTVKTGKRTCSVQ</sequence>
<name>A0A6C0BW24_9ZZZZ</name>